<evidence type="ECO:0000313" key="2">
    <source>
        <dbReference type="Proteomes" id="UP001499854"/>
    </source>
</evidence>
<gene>
    <name evidence="1" type="ORF">GCM10009838_89220</name>
</gene>
<comment type="caution">
    <text evidence="1">The sequence shown here is derived from an EMBL/GenBank/DDBJ whole genome shotgun (WGS) entry which is preliminary data.</text>
</comment>
<name>A0ABN2THM0_9ACTN</name>
<dbReference type="Proteomes" id="UP001499854">
    <property type="component" value="Unassembled WGS sequence"/>
</dbReference>
<reference evidence="1 2" key="1">
    <citation type="journal article" date="2019" name="Int. J. Syst. Evol. Microbiol.">
        <title>The Global Catalogue of Microorganisms (GCM) 10K type strain sequencing project: providing services to taxonomists for standard genome sequencing and annotation.</title>
        <authorList>
            <consortium name="The Broad Institute Genomics Platform"/>
            <consortium name="The Broad Institute Genome Sequencing Center for Infectious Disease"/>
            <person name="Wu L."/>
            <person name="Ma J."/>
        </authorList>
    </citation>
    <scope>NUCLEOTIDE SEQUENCE [LARGE SCALE GENOMIC DNA]</scope>
    <source>
        <strain evidence="1 2">JCM 16013</strain>
    </source>
</reference>
<organism evidence="1 2">
    <name type="scientific">Catenulispora subtropica</name>
    <dbReference type="NCBI Taxonomy" id="450798"/>
    <lineage>
        <taxon>Bacteria</taxon>
        <taxon>Bacillati</taxon>
        <taxon>Actinomycetota</taxon>
        <taxon>Actinomycetes</taxon>
        <taxon>Catenulisporales</taxon>
        <taxon>Catenulisporaceae</taxon>
        <taxon>Catenulispora</taxon>
    </lineage>
</organism>
<protein>
    <submittedName>
        <fullName evidence="1">Uncharacterized protein</fullName>
    </submittedName>
</protein>
<proteinExistence type="predicted"/>
<dbReference type="EMBL" id="BAAAQM010000142">
    <property type="protein sequence ID" value="GAA2009948.1"/>
    <property type="molecule type" value="Genomic_DNA"/>
</dbReference>
<evidence type="ECO:0000313" key="1">
    <source>
        <dbReference type="EMBL" id="GAA2009948.1"/>
    </source>
</evidence>
<accession>A0ABN2THM0</accession>
<sequence>MSVATMISNTTKICQIIGSGETSILTLLFRAVAEMTSGKVKAEKAGVNG</sequence>
<keyword evidence="2" id="KW-1185">Reference proteome</keyword>